<dbReference type="AlphaFoldDB" id="A0A1G6Q574"/>
<dbReference type="Proteomes" id="UP000199455">
    <property type="component" value="Unassembled WGS sequence"/>
</dbReference>
<reference evidence="2" key="1">
    <citation type="submission" date="2016-10" db="EMBL/GenBank/DDBJ databases">
        <authorList>
            <person name="Varghese N."/>
            <person name="Submissions S."/>
        </authorList>
    </citation>
    <scope>NUCLEOTIDE SEQUENCE [LARGE SCALE GENOMIC DNA]</scope>
    <source>
        <strain evidence="2">DSM 18609</strain>
    </source>
</reference>
<keyword evidence="2" id="KW-1185">Reference proteome</keyword>
<dbReference type="STRING" id="390242.SAMN04488024_103229"/>
<proteinExistence type="predicted"/>
<accession>A0A1G6Q574</accession>
<dbReference type="RefSeq" id="WP_090767135.1">
    <property type="nucleotide sequence ID" value="NZ_FMZH01000003.1"/>
</dbReference>
<protein>
    <submittedName>
        <fullName evidence="1">Uncharacterized protein</fullName>
    </submittedName>
</protein>
<gene>
    <name evidence="1" type="ORF">SAMN04488024_103229</name>
</gene>
<dbReference type="EMBL" id="FMZH01000003">
    <property type="protein sequence ID" value="SDC86765.1"/>
    <property type="molecule type" value="Genomic_DNA"/>
</dbReference>
<evidence type="ECO:0000313" key="2">
    <source>
        <dbReference type="Proteomes" id="UP000199455"/>
    </source>
</evidence>
<evidence type="ECO:0000313" key="1">
    <source>
        <dbReference type="EMBL" id="SDC86765.1"/>
    </source>
</evidence>
<sequence length="212" mass="24401">MRTPNQTLVLENCTIQLYDETGYESDSSDYLHVYEKIYISGNHRQTTSSVGIELIVDDLVIASCLINSEGGATAITENTILISYNSLVICCSNTVFKLSLPSLSLEWKTVADAFTCFGIYYLEEDYLVHGELELSRLDKTGKILWQNGGRDIWTTLEGKYNIEICDNYILAVDWTYTAYKFSFDGRVLEEYQVSQKNQFGNTPERKKKWWKW</sequence>
<organism evidence="1 2">
    <name type="scientific">Pedobacter soli</name>
    <dbReference type="NCBI Taxonomy" id="390242"/>
    <lineage>
        <taxon>Bacteria</taxon>
        <taxon>Pseudomonadati</taxon>
        <taxon>Bacteroidota</taxon>
        <taxon>Sphingobacteriia</taxon>
        <taxon>Sphingobacteriales</taxon>
        <taxon>Sphingobacteriaceae</taxon>
        <taxon>Pedobacter</taxon>
    </lineage>
</organism>
<name>A0A1G6Q574_9SPHI</name>